<gene>
    <name evidence="8" type="ORF">PRCB_03525</name>
</gene>
<dbReference type="PROSITE" id="PS50983">
    <property type="entry name" value="FE_B12_PBP"/>
    <property type="match status" value="1"/>
</dbReference>
<keyword evidence="9" id="KW-1185">Reference proteome</keyword>
<comment type="caution">
    <text evidence="8">The sequence shown here is derived from an EMBL/GenBank/DDBJ whole genome shotgun (WGS) entry which is preliminary data.</text>
</comment>
<keyword evidence="5" id="KW-0732">Signal</keyword>
<evidence type="ECO:0000256" key="1">
    <source>
        <dbReference type="ARBA" id="ARBA00004196"/>
    </source>
</evidence>
<dbReference type="PANTHER" id="PTHR30532:SF1">
    <property type="entry name" value="IRON(3+)-HYDROXAMATE-BINDING PROTEIN FHUD"/>
    <property type="match status" value="1"/>
</dbReference>
<evidence type="ECO:0000256" key="4">
    <source>
        <dbReference type="ARBA" id="ARBA00022496"/>
    </source>
</evidence>
<dbReference type="EMBL" id="PIQI01000009">
    <property type="protein sequence ID" value="PJZ07096.1"/>
    <property type="molecule type" value="Genomic_DNA"/>
</dbReference>
<reference evidence="8 9" key="1">
    <citation type="submission" date="2017-11" db="EMBL/GenBank/DDBJ databases">
        <title>The genome sequence of Pantoea rodasii DSM 26611.</title>
        <authorList>
            <person name="Gao J."/>
            <person name="Mao X."/>
            <person name="Sun J."/>
        </authorList>
    </citation>
    <scope>NUCLEOTIDE SEQUENCE [LARGE SCALE GENOMIC DNA]</scope>
    <source>
        <strain evidence="8 9">DSM 26611</strain>
    </source>
</reference>
<evidence type="ECO:0000256" key="5">
    <source>
        <dbReference type="ARBA" id="ARBA00022729"/>
    </source>
</evidence>
<comment type="similarity">
    <text evidence="2">Belongs to the bacterial solute-binding protein 8 family.</text>
</comment>
<comment type="subcellular location">
    <subcellularLocation>
        <location evidence="1">Cell envelope</location>
    </subcellularLocation>
</comment>
<evidence type="ECO:0000256" key="2">
    <source>
        <dbReference type="ARBA" id="ARBA00008814"/>
    </source>
</evidence>
<dbReference type="RefSeq" id="WP_100700370.1">
    <property type="nucleotide sequence ID" value="NZ_MLFP01000017.1"/>
</dbReference>
<sequence length="290" mass="32206">MVIRRRTLIKGALAGAALFSFPLRAKTTPRWVILDWGITEMALLLGITPVGVAAPDWYRRLFSQPPLPEQVADVGLLFQPNYETLFELRPDALLVTPAHRMAEAQLSRIAPLSYFSTSGPYPWQQAQQNLYALAQLADIRPRADEVITGLLQRLERARQQAIRFKDKPIYLLHPLDTLNVLALGAGSLFFDVLGLLDLPHHTPFAVGAQGYATLELEQLTQLPPGWLVLLPSWPEIDLNPVLQSPLWHTLTRPDGHRLLVLPDGLSTEGGVLTAVRFAEALVNAFNEANP</sequence>
<feature type="transmembrane region" description="Helical" evidence="6">
    <location>
        <begin position="41"/>
        <end position="58"/>
    </location>
</feature>
<dbReference type="InterPro" id="IPR051313">
    <property type="entry name" value="Bact_iron-sidero_bind"/>
</dbReference>
<accession>A0A2M9WHW9</accession>
<dbReference type="SUPFAM" id="SSF53807">
    <property type="entry name" value="Helical backbone' metal receptor"/>
    <property type="match status" value="1"/>
</dbReference>
<dbReference type="STRING" id="1076549.HA45_18435"/>
<protein>
    <recommendedName>
        <fullName evidence="7">Fe/B12 periplasmic-binding domain-containing protein</fullName>
    </recommendedName>
</protein>
<organism evidence="8 9">
    <name type="scientific">Pantoea rodasii</name>
    <dbReference type="NCBI Taxonomy" id="1076549"/>
    <lineage>
        <taxon>Bacteria</taxon>
        <taxon>Pseudomonadati</taxon>
        <taxon>Pseudomonadota</taxon>
        <taxon>Gammaproteobacteria</taxon>
        <taxon>Enterobacterales</taxon>
        <taxon>Erwiniaceae</taxon>
        <taxon>Pantoea</taxon>
    </lineage>
</organism>
<evidence type="ECO:0000256" key="3">
    <source>
        <dbReference type="ARBA" id="ARBA00022448"/>
    </source>
</evidence>
<dbReference type="GO" id="GO:1901678">
    <property type="term" value="P:iron coordination entity transport"/>
    <property type="evidence" value="ECO:0007669"/>
    <property type="project" value="UniProtKB-ARBA"/>
</dbReference>
<dbReference type="Proteomes" id="UP000232062">
    <property type="component" value="Unassembled WGS sequence"/>
</dbReference>
<keyword evidence="6" id="KW-0812">Transmembrane</keyword>
<evidence type="ECO:0000313" key="8">
    <source>
        <dbReference type="EMBL" id="PJZ07096.1"/>
    </source>
</evidence>
<evidence type="ECO:0000313" key="9">
    <source>
        <dbReference type="Proteomes" id="UP000232062"/>
    </source>
</evidence>
<dbReference type="AlphaFoldDB" id="A0A2M9WHW9"/>
<evidence type="ECO:0000256" key="6">
    <source>
        <dbReference type="SAM" id="Phobius"/>
    </source>
</evidence>
<dbReference type="InterPro" id="IPR002491">
    <property type="entry name" value="ABC_transptr_periplasmic_BD"/>
</dbReference>
<keyword evidence="4" id="KW-0410">Iron transport</keyword>
<dbReference type="GO" id="GO:0030288">
    <property type="term" value="C:outer membrane-bounded periplasmic space"/>
    <property type="evidence" value="ECO:0007669"/>
    <property type="project" value="TreeGrafter"/>
</dbReference>
<dbReference type="OrthoDB" id="6160519at2"/>
<evidence type="ECO:0000259" key="7">
    <source>
        <dbReference type="PROSITE" id="PS50983"/>
    </source>
</evidence>
<keyword evidence="6" id="KW-1133">Transmembrane helix</keyword>
<keyword evidence="4" id="KW-0408">Iron</keyword>
<proteinExistence type="inferred from homology"/>
<keyword evidence="6" id="KW-0472">Membrane</keyword>
<name>A0A2M9WHW9_9GAMM</name>
<keyword evidence="3" id="KW-0813">Transport</keyword>
<feature type="domain" description="Fe/B12 periplasmic-binding" evidence="7">
    <location>
        <begin position="30"/>
        <end position="289"/>
    </location>
</feature>
<dbReference type="PRINTS" id="PR01715">
    <property type="entry name" value="FERRIBNDNGPP"/>
</dbReference>
<dbReference type="PANTHER" id="PTHR30532">
    <property type="entry name" value="IRON III DICITRATE-BINDING PERIPLASMIC PROTEIN"/>
    <property type="match status" value="1"/>
</dbReference>
<dbReference type="Gene3D" id="3.40.50.1980">
    <property type="entry name" value="Nitrogenase molybdenum iron protein domain"/>
    <property type="match status" value="2"/>
</dbReference>
<dbReference type="Pfam" id="PF01497">
    <property type="entry name" value="Peripla_BP_2"/>
    <property type="match status" value="1"/>
</dbReference>
<keyword evidence="4" id="KW-0406">Ion transport</keyword>